<feature type="region of interest" description="Disordered" evidence="1">
    <location>
        <begin position="330"/>
        <end position="367"/>
    </location>
</feature>
<dbReference type="OrthoDB" id="2535907at2759"/>
<reference evidence="3 4" key="1">
    <citation type="submission" date="2014-04" db="EMBL/GenBank/DDBJ databases">
        <authorList>
            <consortium name="DOE Joint Genome Institute"/>
            <person name="Kuo A."/>
            <person name="Tarkka M."/>
            <person name="Buscot F."/>
            <person name="Kohler A."/>
            <person name="Nagy L.G."/>
            <person name="Floudas D."/>
            <person name="Copeland A."/>
            <person name="Barry K.W."/>
            <person name="Cichocki N."/>
            <person name="Veneault-Fourrey C."/>
            <person name="LaButti K."/>
            <person name="Lindquist E.A."/>
            <person name="Lipzen A."/>
            <person name="Lundell T."/>
            <person name="Morin E."/>
            <person name="Murat C."/>
            <person name="Sun H."/>
            <person name="Tunlid A."/>
            <person name="Henrissat B."/>
            <person name="Grigoriev I.V."/>
            <person name="Hibbett D.S."/>
            <person name="Martin F."/>
            <person name="Nordberg H.P."/>
            <person name="Cantor M.N."/>
            <person name="Hua S.X."/>
        </authorList>
    </citation>
    <scope>NUCLEOTIDE SEQUENCE [LARGE SCALE GENOMIC DNA]</scope>
    <source>
        <strain evidence="3 4">F 1598</strain>
    </source>
</reference>
<feature type="domain" description="Mediator complex subunit 16 C-terminal" evidence="2">
    <location>
        <begin position="864"/>
        <end position="929"/>
    </location>
</feature>
<evidence type="ECO:0000259" key="2">
    <source>
        <dbReference type="Pfam" id="PF20719"/>
    </source>
</evidence>
<protein>
    <recommendedName>
        <fullName evidence="2">Mediator complex subunit 16 C-terminal domain-containing protein</fullName>
    </recommendedName>
</protein>
<name>A0A0C3G5W8_PILCF</name>
<dbReference type="Pfam" id="PF20719">
    <property type="entry name" value="Med16_C"/>
    <property type="match status" value="1"/>
</dbReference>
<dbReference type="InterPro" id="IPR048339">
    <property type="entry name" value="Mediator_Med16_C"/>
</dbReference>
<accession>A0A0C3G5W8</accession>
<keyword evidence="4" id="KW-1185">Reference proteome</keyword>
<evidence type="ECO:0000256" key="1">
    <source>
        <dbReference type="SAM" id="MobiDB-lite"/>
    </source>
</evidence>
<dbReference type="EMBL" id="KN832980">
    <property type="protein sequence ID" value="KIM87169.1"/>
    <property type="molecule type" value="Genomic_DNA"/>
</dbReference>
<feature type="compositionally biased region" description="Low complexity" evidence="1">
    <location>
        <begin position="340"/>
        <end position="355"/>
    </location>
</feature>
<dbReference type="HOGENOM" id="CLU_016307_0_0_1"/>
<sequence length="930" mass="101391">MLGDTKTSASKGKTKEDSSWRAEWWDFYPLVERPQKPVVWANCSIIFTAHLTQPLVTGRLFSSSKQFVLPSPEPIFSSPSSYQPPSIISVSPTDDWLFAYFPGRDGDGTGCLWKRGLQVDSWSIKDYWGFGRGAGVVTAAWAGTDREWVSDANGTMTRLPPRGPVTPMSSPTLLLVTEDHQLNMCYLRPYMPSLKAMKCSLTQPSVVIENQPHSMHDFSNGPGGVRICIGASIGLGYNESSILIAMRSRLYPSSNVSPPSFSTMDLGLSLDISQPSAPDPVPSVEWESWGEEATIELCEVQLGFDGSSINILTNPLAPLHHTSGPQLTRLSFVCAPPPQSSSSDPTKSPPSTKSGKPPKRTGEIQDQERGQIYLAASFIDFGDYSSLPQSELVLYTISRTVTASGTSKATWHSNRLATRSFSSDILAFIIPRVVLSSPHNAILYAGTLGSSGTIPAQGRTAKEMPIGAVTVLNLPDLVDGNEWEKSTLMVSINSAGREIPLNAVISPNHVLLSAVSSSPFATRTIIHPLPTRLIKNLPGLSSELRREASLSTALLAAIHSRKTTTDVTHIMSFASTSVDRVFDTLYATLLAFLEGPLYKRMAGLWTWEILGIAIEIYGAKSLQTHKEDDKECLLARRQIAQDLCSIAACTSAFEDCEDGDGYDLEAVWQLVGMSQWAIGFTEKLMKQCILLNAASVSESLNESKMDTQSDGEDLFGSAPTSPAFEVGLPILETPILLYIGHPYALGKLQVLLTHVKKFRLFIGQLSARGENAQIARNVLVDLVDYAGFDIDALCLFLTERVQDASTTPAKDDLRSLAMCQPTSAMGASLRKAIERLTDASIINKPLLFIKSSDLVDGISRMTLVEHPNKEKGRDIVSKALLSQRGITSVCMRCGGRSEVGGDVNGHISLRWRTWERVWTVRCVCGGLWAH</sequence>
<dbReference type="InParanoid" id="A0A0C3G5W8"/>
<dbReference type="AlphaFoldDB" id="A0A0C3G5W8"/>
<evidence type="ECO:0000313" key="4">
    <source>
        <dbReference type="Proteomes" id="UP000054166"/>
    </source>
</evidence>
<evidence type="ECO:0000313" key="3">
    <source>
        <dbReference type="EMBL" id="KIM87169.1"/>
    </source>
</evidence>
<organism evidence="3 4">
    <name type="scientific">Piloderma croceum (strain F 1598)</name>
    <dbReference type="NCBI Taxonomy" id="765440"/>
    <lineage>
        <taxon>Eukaryota</taxon>
        <taxon>Fungi</taxon>
        <taxon>Dikarya</taxon>
        <taxon>Basidiomycota</taxon>
        <taxon>Agaricomycotina</taxon>
        <taxon>Agaricomycetes</taxon>
        <taxon>Agaricomycetidae</taxon>
        <taxon>Atheliales</taxon>
        <taxon>Atheliaceae</taxon>
        <taxon>Piloderma</taxon>
    </lineage>
</organism>
<proteinExistence type="predicted"/>
<dbReference type="STRING" id="765440.A0A0C3G5W8"/>
<dbReference type="Proteomes" id="UP000054166">
    <property type="component" value="Unassembled WGS sequence"/>
</dbReference>
<reference evidence="4" key="2">
    <citation type="submission" date="2015-01" db="EMBL/GenBank/DDBJ databases">
        <title>Evolutionary Origins and Diversification of the Mycorrhizal Mutualists.</title>
        <authorList>
            <consortium name="DOE Joint Genome Institute"/>
            <consortium name="Mycorrhizal Genomics Consortium"/>
            <person name="Kohler A."/>
            <person name="Kuo A."/>
            <person name="Nagy L.G."/>
            <person name="Floudas D."/>
            <person name="Copeland A."/>
            <person name="Barry K.W."/>
            <person name="Cichocki N."/>
            <person name="Veneault-Fourrey C."/>
            <person name="LaButti K."/>
            <person name="Lindquist E.A."/>
            <person name="Lipzen A."/>
            <person name="Lundell T."/>
            <person name="Morin E."/>
            <person name="Murat C."/>
            <person name="Riley R."/>
            <person name="Ohm R."/>
            <person name="Sun H."/>
            <person name="Tunlid A."/>
            <person name="Henrissat B."/>
            <person name="Grigoriev I.V."/>
            <person name="Hibbett D.S."/>
            <person name="Martin F."/>
        </authorList>
    </citation>
    <scope>NUCLEOTIDE SEQUENCE [LARGE SCALE GENOMIC DNA]</scope>
    <source>
        <strain evidence="4">F 1598</strain>
    </source>
</reference>
<gene>
    <name evidence="3" type="ORF">PILCRDRAFT_815636</name>
</gene>